<feature type="compositionally biased region" description="Polar residues" evidence="1">
    <location>
        <begin position="844"/>
        <end position="858"/>
    </location>
</feature>
<feature type="compositionally biased region" description="Low complexity" evidence="1">
    <location>
        <begin position="286"/>
        <end position="297"/>
    </location>
</feature>
<feature type="compositionally biased region" description="Polar residues" evidence="1">
    <location>
        <begin position="633"/>
        <end position="644"/>
    </location>
</feature>
<feature type="compositionally biased region" description="Polar residues" evidence="1">
    <location>
        <begin position="866"/>
        <end position="877"/>
    </location>
</feature>
<feature type="region of interest" description="Disordered" evidence="1">
    <location>
        <begin position="20"/>
        <end position="122"/>
    </location>
</feature>
<feature type="region of interest" description="Disordered" evidence="1">
    <location>
        <begin position="740"/>
        <end position="775"/>
    </location>
</feature>
<evidence type="ECO:0000313" key="2">
    <source>
        <dbReference type="Proteomes" id="UP000504634"/>
    </source>
</evidence>
<feature type="compositionally biased region" description="Basic and acidic residues" evidence="1">
    <location>
        <begin position="69"/>
        <end position="106"/>
    </location>
</feature>
<feature type="region of interest" description="Disordered" evidence="1">
    <location>
        <begin position="150"/>
        <end position="257"/>
    </location>
</feature>
<dbReference type="Proteomes" id="UP000504634">
    <property type="component" value="Unplaced"/>
</dbReference>
<feature type="compositionally biased region" description="Basic and acidic residues" evidence="1">
    <location>
        <begin position="339"/>
        <end position="376"/>
    </location>
</feature>
<feature type="region of interest" description="Disordered" evidence="1">
    <location>
        <begin position="285"/>
        <end position="392"/>
    </location>
</feature>
<feature type="compositionally biased region" description="Low complexity" evidence="1">
    <location>
        <begin position="151"/>
        <end position="162"/>
    </location>
</feature>
<evidence type="ECO:0000313" key="3">
    <source>
        <dbReference type="RefSeq" id="XP_030386877.1"/>
    </source>
</evidence>
<dbReference type="RefSeq" id="XP_030386877.1">
    <property type="nucleotide sequence ID" value="XM_030531017.1"/>
</dbReference>
<feature type="compositionally biased region" description="Basic and acidic residues" evidence="1">
    <location>
        <begin position="474"/>
        <end position="512"/>
    </location>
</feature>
<protein>
    <submittedName>
        <fullName evidence="3">Trichohyalin-like</fullName>
    </submittedName>
</protein>
<accession>A0A6J2UI62</accession>
<feature type="compositionally biased region" description="Basic residues" evidence="1">
    <location>
        <begin position="164"/>
        <end position="183"/>
    </location>
</feature>
<feature type="compositionally biased region" description="Basic residues" evidence="1">
    <location>
        <begin position="299"/>
        <end position="318"/>
    </location>
</feature>
<feature type="compositionally biased region" description="Basic and acidic residues" evidence="1">
    <location>
        <begin position="204"/>
        <end position="241"/>
    </location>
</feature>
<feature type="compositionally biased region" description="Polar residues" evidence="1">
    <location>
        <begin position="889"/>
        <end position="907"/>
    </location>
</feature>
<proteinExistence type="predicted"/>
<sequence>MDADRGYGDLEEWRRLQKQMAFDRDPRNFQFRAPARARSPTPAGNRRRRRGHRGGRRARERRQRAQQARLEEQQREERLRLEEQQRDERLRRREQRQGERREDQQRHLRSALQSSARRNMDADRGYGDLEEWRRLQKQMAFDRDLRNFQFRAPARARSPTPAGNRRRRRGHRGGRRARERRQRVQQARLEEQQRERRQRAQQARLEEQRREERLRLEEQQRDERLRRREQRQGERREDQQRHLRSALQSSARRNMDADRGYGDLEEWRRLQKQMAFDRDLRNFQFRAPARARSPTPAGNRRRRRGHRGGRRARERRQRVQQARLEEQQRERRQRAQQARLEEQRREERLRLEEQQRDERLRRREQRQGERREDQQRHLRSALQSSARRNMDADRGYGDLEEWRRLQKQMAFDRDLRNFQFRAPARARSPTPAGNRRRRRGHRGGRRARERRQRVQQARLEEQQRERRQRAQQARLEEQRREERLRLEEQQRDERLRRREQRQGERREDQQRVRRAMRDVEARLAYARCLQELQWLHRGSRVDSRGSPGQYTDYISEGSGDEQAQVLQAECNGYLEQQQEPSVVCQPQHDNQDGVTTASHDLLEIIKNLQAEVNANKMLLLQFRTEAGKNMTRQAASHSNASNIQRDGIASNDDASNDTDYISEGSGDEQAQVLQAECSVYLEQQQEPSVVCQPQHDNQDGVTTASHDLLEIIKNLQAEVNANKMLLLQFRTEAGKNMTRQAASHSNASNIQRDGIASNDDASNDTDYISEGSGDEQAQVLQAECSVYLEQQQEPSVVCQPQHDNQDGVTTASHDLLEIIKNLQAEVNANKMLLLQFRTEAGKNMTRQAASHSNASNIQRDGIASNDDASNGKTTSEDGNSDRAADADTDNGNTHNVDVSSSLNTNEMEMQRAYP</sequence>
<keyword evidence="2" id="KW-1185">Reference proteome</keyword>
<feature type="compositionally biased region" description="Basic residues" evidence="1">
    <location>
        <begin position="45"/>
        <end position="64"/>
    </location>
</feature>
<evidence type="ECO:0000256" key="1">
    <source>
        <dbReference type="SAM" id="MobiDB-lite"/>
    </source>
</evidence>
<feature type="compositionally biased region" description="Basic residues" evidence="1">
    <location>
        <begin position="434"/>
        <end position="453"/>
    </location>
</feature>
<name>A0A6J2UI62_DROLE</name>
<feature type="region of interest" description="Disordered" evidence="1">
    <location>
        <begin position="420"/>
        <end position="512"/>
    </location>
</feature>
<feature type="compositionally biased region" description="Low complexity" evidence="1">
    <location>
        <begin position="32"/>
        <end position="43"/>
    </location>
</feature>
<gene>
    <name evidence="3" type="primary">LOC115633561</name>
</gene>
<organism evidence="2 3">
    <name type="scientific">Drosophila lebanonensis</name>
    <name type="common">Fruit fly</name>
    <name type="synonym">Scaptodrosophila lebanonensis</name>
    <dbReference type="NCBI Taxonomy" id="7225"/>
    <lineage>
        <taxon>Eukaryota</taxon>
        <taxon>Metazoa</taxon>
        <taxon>Ecdysozoa</taxon>
        <taxon>Arthropoda</taxon>
        <taxon>Hexapoda</taxon>
        <taxon>Insecta</taxon>
        <taxon>Pterygota</taxon>
        <taxon>Neoptera</taxon>
        <taxon>Endopterygota</taxon>
        <taxon>Diptera</taxon>
        <taxon>Brachycera</taxon>
        <taxon>Muscomorpha</taxon>
        <taxon>Ephydroidea</taxon>
        <taxon>Drosophilidae</taxon>
        <taxon>Scaptodrosophila</taxon>
    </lineage>
</organism>
<reference evidence="3" key="1">
    <citation type="submission" date="2025-08" db="UniProtKB">
        <authorList>
            <consortium name="RefSeq"/>
        </authorList>
    </citation>
    <scope>IDENTIFICATION</scope>
    <source>
        <strain evidence="3">11010-0011.00</strain>
        <tissue evidence="3">Whole body</tissue>
    </source>
</reference>
<dbReference type="AlphaFoldDB" id="A0A6J2UI62"/>
<feature type="region of interest" description="Disordered" evidence="1">
    <location>
        <begin position="633"/>
        <end position="668"/>
    </location>
</feature>
<feature type="compositionally biased region" description="Polar residues" evidence="1">
    <location>
        <begin position="740"/>
        <end position="751"/>
    </location>
</feature>
<feature type="region of interest" description="Disordered" evidence="1">
    <location>
        <begin position="844"/>
        <end position="914"/>
    </location>
</feature>
<feature type="compositionally biased region" description="Low complexity" evidence="1">
    <location>
        <begin position="421"/>
        <end position="432"/>
    </location>
</feature>
<dbReference type="GeneID" id="115633561"/>